<organism evidence="2 3">
    <name type="scientific">Joostella atrarenae</name>
    <dbReference type="NCBI Taxonomy" id="679257"/>
    <lineage>
        <taxon>Bacteria</taxon>
        <taxon>Pseudomonadati</taxon>
        <taxon>Bacteroidota</taxon>
        <taxon>Flavobacteriia</taxon>
        <taxon>Flavobacteriales</taxon>
        <taxon>Flavobacteriaceae</taxon>
        <taxon>Joostella</taxon>
    </lineage>
</organism>
<dbReference type="EMBL" id="JAETXX010000005">
    <property type="protein sequence ID" value="MCF8715061.1"/>
    <property type="molecule type" value="Genomic_DNA"/>
</dbReference>
<dbReference type="InterPro" id="IPR012338">
    <property type="entry name" value="Beta-lactam/transpept-like"/>
</dbReference>
<dbReference type="GO" id="GO:0016787">
    <property type="term" value="F:hydrolase activity"/>
    <property type="evidence" value="ECO:0007669"/>
    <property type="project" value="UniProtKB-KW"/>
</dbReference>
<proteinExistence type="predicted"/>
<keyword evidence="2" id="KW-0378">Hydrolase</keyword>
<sequence length="381" mass="43928">MKTYLNSFILLLFASLIISCGDKKYKTEDPLKTVLKSDNPLIKKVVDSADAYEVQILFSTINRKEDNVEFTDYKFRVNDSNYFYPASSVKFPIAVLTLEKLNRDNRLNIKTPFSVEGDSVETTFEKEINKIFAVSDNDAYNRLFEYLGKDYINKSLHEKGISPVRISHRLSTDNAYELDTKPLIFNTEDSIIKVPGTKNSAIKKLDLNNIQKGIGYTEGDSIINQPMDFSLKNYLPINSLHDIMKRVIFPESFSAEKQFSLSNTDREFLLKSMSTLPKDQGYDPKEYYDSYVKLFMYGDKKTAIPEHIKIYNKVGFAYGYLTDCSYIHDTKNDIEFIVTATIHVNKNKIYNDGIYEYDEVGIPFLAELGRQLYNTQKNNTK</sequence>
<dbReference type="InterPro" id="IPR045155">
    <property type="entry name" value="Beta-lactam_cat"/>
</dbReference>
<protein>
    <submittedName>
        <fullName evidence="2">Serine hydrolase</fullName>
    </submittedName>
</protein>
<dbReference type="Proteomes" id="UP000829517">
    <property type="component" value="Unassembled WGS sequence"/>
</dbReference>
<feature type="domain" description="Beta-lactamase class A catalytic" evidence="1">
    <location>
        <begin position="72"/>
        <end position="330"/>
    </location>
</feature>
<accession>A0ABS9J3P8</accession>
<comment type="caution">
    <text evidence="2">The sequence shown here is derived from an EMBL/GenBank/DDBJ whole genome shotgun (WGS) entry which is preliminary data.</text>
</comment>
<reference evidence="2 3" key="1">
    <citation type="submission" date="2021-01" db="EMBL/GenBank/DDBJ databases">
        <title>Genome sequencing of Joostella atrarenae M1-2 (= KCTC 23194).</title>
        <authorList>
            <person name="Zakaria M.R."/>
            <person name="Lam M.Q."/>
            <person name="Chong C.S."/>
        </authorList>
    </citation>
    <scope>NUCLEOTIDE SEQUENCE [LARGE SCALE GENOMIC DNA]</scope>
    <source>
        <strain evidence="2 3">M1-2</strain>
    </source>
</reference>
<dbReference type="PROSITE" id="PS51257">
    <property type="entry name" value="PROKAR_LIPOPROTEIN"/>
    <property type="match status" value="1"/>
</dbReference>
<evidence type="ECO:0000259" key="1">
    <source>
        <dbReference type="Pfam" id="PF13354"/>
    </source>
</evidence>
<dbReference type="SUPFAM" id="SSF56601">
    <property type="entry name" value="beta-lactamase/transpeptidase-like"/>
    <property type="match status" value="1"/>
</dbReference>
<evidence type="ECO:0000313" key="3">
    <source>
        <dbReference type="Proteomes" id="UP000829517"/>
    </source>
</evidence>
<evidence type="ECO:0000313" key="2">
    <source>
        <dbReference type="EMBL" id="MCF8715061.1"/>
    </source>
</evidence>
<keyword evidence="3" id="KW-1185">Reference proteome</keyword>
<dbReference type="Gene3D" id="3.40.710.10">
    <property type="entry name" value="DD-peptidase/beta-lactamase superfamily"/>
    <property type="match status" value="1"/>
</dbReference>
<name>A0ABS9J3P8_9FLAO</name>
<gene>
    <name evidence="2" type="ORF">JM658_09520</name>
</gene>
<dbReference type="Pfam" id="PF13354">
    <property type="entry name" value="Beta-lactamase2"/>
    <property type="match status" value="1"/>
</dbReference>
<dbReference type="RefSeq" id="WP_236959027.1">
    <property type="nucleotide sequence ID" value="NZ_JAETXX010000005.1"/>
</dbReference>